<dbReference type="GO" id="GO:0009451">
    <property type="term" value="P:RNA modification"/>
    <property type="evidence" value="ECO:0007669"/>
    <property type="project" value="InterPro"/>
</dbReference>
<dbReference type="Pfam" id="PF20431">
    <property type="entry name" value="E_motif"/>
    <property type="match status" value="1"/>
</dbReference>
<dbReference type="InterPro" id="IPR032867">
    <property type="entry name" value="DYW_dom"/>
</dbReference>
<dbReference type="Gene3D" id="1.25.40.10">
    <property type="entry name" value="Tetratricopeptide repeat domain"/>
    <property type="match status" value="1"/>
</dbReference>
<dbReference type="InterPro" id="IPR011990">
    <property type="entry name" value="TPR-like_helical_dom_sf"/>
</dbReference>
<dbReference type="PANTHER" id="PTHR47926">
    <property type="entry name" value="PENTATRICOPEPTIDE REPEAT-CONTAINING PROTEIN"/>
    <property type="match status" value="1"/>
</dbReference>
<dbReference type="AlphaFoldDB" id="D8S3N8"/>
<evidence type="ECO:0000313" key="2">
    <source>
        <dbReference type="EMBL" id="EFJ21139.1"/>
    </source>
</evidence>
<dbReference type="InParanoid" id="D8S3N8"/>
<keyword evidence="3" id="KW-1185">Reference proteome</keyword>
<dbReference type="InterPro" id="IPR046960">
    <property type="entry name" value="PPR_At4g14850-like_plant"/>
</dbReference>
<name>D8S3N8_SELML</name>
<gene>
    <name evidence="2" type="ORF">SELMODRAFT_107614</name>
</gene>
<dbReference type="KEGG" id="smo:SELMODRAFT_107614"/>
<accession>D8S3N8</accession>
<protein>
    <recommendedName>
        <fullName evidence="1">DYW domain-containing protein</fullName>
    </recommendedName>
</protein>
<dbReference type="EMBL" id="GL377600">
    <property type="protein sequence ID" value="EFJ21139.1"/>
    <property type="molecule type" value="Genomic_DNA"/>
</dbReference>
<reference evidence="2 3" key="1">
    <citation type="journal article" date="2011" name="Science">
        <title>The Selaginella genome identifies genetic changes associated with the evolution of vascular plants.</title>
        <authorList>
            <person name="Banks J.A."/>
            <person name="Nishiyama T."/>
            <person name="Hasebe M."/>
            <person name="Bowman J.L."/>
            <person name="Gribskov M."/>
            <person name="dePamphilis C."/>
            <person name="Albert V.A."/>
            <person name="Aono N."/>
            <person name="Aoyama T."/>
            <person name="Ambrose B.A."/>
            <person name="Ashton N.W."/>
            <person name="Axtell M.J."/>
            <person name="Barker E."/>
            <person name="Barker M.S."/>
            <person name="Bennetzen J.L."/>
            <person name="Bonawitz N.D."/>
            <person name="Chapple C."/>
            <person name="Cheng C."/>
            <person name="Correa L.G."/>
            <person name="Dacre M."/>
            <person name="DeBarry J."/>
            <person name="Dreyer I."/>
            <person name="Elias M."/>
            <person name="Engstrom E.M."/>
            <person name="Estelle M."/>
            <person name="Feng L."/>
            <person name="Finet C."/>
            <person name="Floyd S.K."/>
            <person name="Frommer W.B."/>
            <person name="Fujita T."/>
            <person name="Gramzow L."/>
            <person name="Gutensohn M."/>
            <person name="Harholt J."/>
            <person name="Hattori M."/>
            <person name="Heyl A."/>
            <person name="Hirai T."/>
            <person name="Hiwatashi Y."/>
            <person name="Ishikawa M."/>
            <person name="Iwata M."/>
            <person name="Karol K.G."/>
            <person name="Koehler B."/>
            <person name="Kolukisaoglu U."/>
            <person name="Kubo M."/>
            <person name="Kurata T."/>
            <person name="Lalonde S."/>
            <person name="Li K."/>
            <person name="Li Y."/>
            <person name="Litt A."/>
            <person name="Lyons E."/>
            <person name="Manning G."/>
            <person name="Maruyama T."/>
            <person name="Michael T.P."/>
            <person name="Mikami K."/>
            <person name="Miyazaki S."/>
            <person name="Morinaga S."/>
            <person name="Murata T."/>
            <person name="Mueller-Roeber B."/>
            <person name="Nelson D.R."/>
            <person name="Obara M."/>
            <person name="Oguri Y."/>
            <person name="Olmstead R.G."/>
            <person name="Onodera N."/>
            <person name="Petersen B.L."/>
            <person name="Pils B."/>
            <person name="Prigge M."/>
            <person name="Rensing S.A."/>
            <person name="Riano-Pachon D.M."/>
            <person name="Roberts A.W."/>
            <person name="Sato Y."/>
            <person name="Scheller H.V."/>
            <person name="Schulz B."/>
            <person name="Schulz C."/>
            <person name="Shakirov E.V."/>
            <person name="Shibagaki N."/>
            <person name="Shinohara N."/>
            <person name="Shippen D.E."/>
            <person name="Soerensen I."/>
            <person name="Sotooka R."/>
            <person name="Sugimoto N."/>
            <person name="Sugita M."/>
            <person name="Sumikawa N."/>
            <person name="Tanurdzic M."/>
            <person name="Theissen G."/>
            <person name="Ulvskov P."/>
            <person name="Wakazuki S."/>
            <person name="Weng J.K."/>
            <person name="Willats W.W."/>
            <person name="Wipf D."/>
            <person name="Wolf P.G."/>
            <person name="Yang L."/>
            <person name="Zimmer A.D."/>
            <person name="Zhu Q."/>
            <person name="Mitros T."/>
            <person name="Hellsten U."/>
            <person name="Loque D."/>
            <person name="Otillar R."/>
            <person name="Salamov A."/>
            <person name="Schmutz J."/>
            <person name="Shapiro H."/>
            <person name="Lindquist E."/>
            <person name="Lucas S."/>
            <person name="Rokhsar D."/>
            <person name="Grigoriev I.V."/>
        </authorList>
    </citation>
    <scope>NUCLEOTIDE SEQUENCE [LARGE SCALE GENOMIC DNA]</scope>
</reference>
<dbReference type="GO" id="GO:0003723">
    <property type="term" value="F:RNA binding"/>
    <property type="evidence" value="ECO:0007669"/>
    <property type="project" value="InterPro"/>
</dbReference>
<dbReference type="GO" id="GO:0008270">
    <property type="term" value="F:zinc ion binding"/>
    <property type="evidence" value="ECO:0007669"/>
    <property type="project" value="InterPro"/>
</dbReference>
<feature type="domain" description="DYW" evidence="1">
    <location>
        <begin position="207"/>
        <end position="273"/>
    </location>
</feature>
<dbReference type="PANTHER" id="PTHR47926:SF382">
    <property type="entry name" value="PENTACOTRIPEPTIDE-REPEAT REGION OF PRORP DOMAIN-CONTAINING PROTEIN"/>
    <property type="match status" value="1"/>
</dbReference>
<dbReference type="HOGENOM" id="CLU_002706_37_1_1"/>
<evidence type="ECO:0000313" key="3">
    <source>
        <dbReference type="Proteomes" id="UP000001514"/>
    </source>
</evidence>
<evidence type="ECO:0000259" key="1">
    <source>
        <dbReference type="Pfam" id="PF14432"/>
    </source>
</evidence>
<dbReference type="eggNOG" id="KOG4197">
    <property type="taxonomic scope" value="Eukaryota"/>
</dbReference>
<proteinExistence type="predicted"/>
<sequence>MLVEGFAPNEVILLVYATAACGRASSLDDSRSFFANMLPDYGVSPGLDHYDCMVGAFGAAKKMEEARELIDSMPFEADAQVWMTLLACCRRHLDAENGKLCADRLFVLDPENVSPYKILAEIYSQTGREKDIAGLKKMVRDKGLHKLEAESLIQIDGITHKFRVGDTAHPSIKKVRKEVARLTKLMERDHGYKHENLGWSECGGGVHSEKLAIAYALCEKSREISLVNNLRMCGDCHTSAKMISSVVKRKITVRDTQRLHGFENGVCSCADTW</sequence>
<dbReference type="Gramene" id="EFJ21139">
    <property type="protein sequence ID" value="EFJ21139"/>
    <property type="gene ID" value="SELMODRAFT_107614"/>
</dbReference>
<organism evidence="3">
    <name type="scientific">Selaginella moellendorffii</name>
    <name type="common">Spikemoss</name>
    <dbReference type="NCBI Taxonomy" id="88036"/>
    <lineage>
        <taxon>Eukaryota</taxon>
        <taxon>Viridiplantae</taxon>
        <taxon>Streptophyta</taxon>
        <taxon>Embryophyta</taxon>
        <taxon>Tracheophyta</taxon>
        <taxon>Lycopodiopsida</taxon>
        <taxon>Selaginellales</taxon>
        <taxon>Selaginellaceae</taxon>
        <taxon>Selaginella</taxon>
    </lineage>
</organism>
<dbReference type="InterPro" id="IPR046848">
    <property type="entry name" value="E_motif"/>
</dbReference>
<dbReference type="Proteomes" id="UP000001514">
    <property type="component" value="Unassembled WGS sequence"/>
</dbReference>
<dbReference type="Pfam" id="PF14432">
    <property type="entry name" value="DYW_deaminase"/>
    <property type="match status" value="1"/>
</dbReference>